<gene>
    <name evidence="1" type="ORF">P7I34_13995</name>
</gene>
<evidence type="ECO:0000313" key="1">
    <source>
        <dbReference type="EMBL" id="MDT2983785.1"/>
    </source>
</evidence>
<evidence type="ECO:0000313" key="2">
    <source>
        <dbReference type="Proteomes" id="UP001253851"/>
    </source>
</evidence>
<sequence length="76" mass="8130">MGSVAAGLGSIDFLLETEEGGLLELDHTMAMFGNEIAVGETITGQVSFALEEGQVAKKLIYKPGEEKLAEWDVKSE</sequence>
<comment type="caution">
    <text evidence="1">The sequence shown here is derived from an EMBL/GenBank/DDBJ whole genome shotgun (WGS) entry which is preliminary data.</text>
</comment>
<proteinExistence type="predicted"/>
<organism evidence="1 2">
    <name type="scientific">Enterococcus casseliflavus</name>
    <name type="common">Enterococcus flavescens</name>
    <dbReference type="NCBI Taxonomy" id="37734"/>
    <lineage>
        <taxon>Bacteria</taxon>
        <taxon>Bacillati</taxon>
        <taxon>Bacillota</taxon>
        <taxon>Bacilli</taxon>
        <taxon>Lactobacillales</taxon>
        <taxon>Enterococcaceae</taxon>
        <taxon>Enterococcus</taxon>
    </lineage>
</organism>
<protein>
    <submittedName>
        <fullName evidence="1">Uncharacterized protein</fullName>
    </submittedName>
</protein>
<reference evidence="1 2" key="1">
    <citation type="submission" date="2023-03" db="EMBL/GenBank/DDBJ databases">
        <authorList>
            <person name="Shen W."/>
            <person name="Cai J."/>
        </authorList>
    </citation>
    <scope>NUCLEOTIDE SEQUENCE [LARGE SCALE GENOMIC DNA]</scope>
    <source>
        <strain evidence="1 2">B516</strain>
    </source>
</reference>
<dbReference type="AlphaFoldDB" id="A0ABD5FNB8"/>
<dbReference type="RefSeq" id="WP_244323214.1">
    <property type="nucleotide sequence ID" value="NZ_CABGRH010000002.1"/>
</dbReference>
<dbReference type="Proteomes" id="UP001253851">
    <property type="component" value="Unassembled WGS sequence"/>
</dbReference>
<dbReference type="EMBL" id="JARQDZ010000009">
    <property type="protein sequence ID" value="MDT2983785.1"/>
    <property type="molecule type" value="Genomic_DNA"/>
</dbReference>
<name>A0ABD5FNB8_ENTCA</name>
<accession>A0ABD5FNB8</accession>